<dbReference type="InterPro" id="IPR036188">
    <property type="entry name" value="FAD/NAD-bd_sf"/>
</dbReference>
<dbReference type="Gene3D" id="3.30.70.1990">
    <property type="match status" value="1"/>
</dbReference>
<dbReference type="Gene3D" id="1.10.405.20">
    <property type="match status" value="1"/>
</dbReference>
<dbReference type="SUPFAM" id="SSF51905">
    <property type="entry name" value="FAD/NAD(P)-binding domain"/>
    <property type="match status" value="1"/>
</dbReference>
<dbReference type="RefSeq" id="WP_099859693.1">
    <property type="nucleotide sequence ID" value="NZ_PEOG01000006.1"/>
</dbReference>
<dbReference type="InterPro" id="IPR050464">
    <property type="entry name" value="Zeta_carotene_desat/Oxidored"/>
</dbReference>
<reference evidence="2 3" key="1">
    <citation type="submission" date="2017-11" db="EMBL/GenBank/DDBJ databases">
        <title>Draft genome sequence of Mitsuaria sp. HWN-4.</title>
        <authorList>
            <person name="Gundlapally S.R."/>
        </authorList>
    </citation>
    <scope>NUCLEOTIDE SEQUENCE [LARGE SCALE GENOMIC DNA]</scope>
    <source>
        <strain evidence="2 3">HWN-4</strain>
    </source>
</reference>
<dbReference type="Proteomes" id="UP000231501">
    <property type="component" value="Unassembled WGS sequence"/>
</dbReference>
<evidence type="ECO:0000259" key="1">
    <source>
        <dbReference type="Pfam" id="PF01593"/>
    </source>
</evidence>
<evidence type="ECO:0000313" key="3">
    <source>
        <dbReference type="Proteomes" id="UP000231501"/>
    </source>
</evidence>
<gene>
    <name evidence="2" type="ORF">CS062_01395</name>
</gene>
<dbReference type="PANTHER" id="PTHR42923">
    <property type="entry name" value="PROTOPORPHYRINOGEN OXIDASE"/>
    <property type="match status" value="1"/>
</dbReference>
<proteinExistence type="predicted"/>
<dbReference type="OrthoDB" id="20837at2"/>
<dbReference type="AlphaFoldDB" id="A0A2G9CER0"/>
<comment type="caution">
    <text evidence="2">The sequence shown here is derived from an EMBL/GenBank/DDBJ whole genome shotgun (WGS) entry which is preliminary data.</text>
</comment>
<name>A0A2G9CER0_9BURK</name>
<protein>
    <submittedName>
        <fullName evidence="2">NAD/FAD-binding protein</fullName>
    </submittedName>
</protein>
<dbReference type="Pfam" id="PF01593">
    <property type="entry name" value="Amino_oxidase"/>
    <property type="match status" value="1"/>
</dbReference>
<feature type="domain" description="Amine oxidase" evidence="1">
    <location>
        <begin position="29"/>
        <end position="306"/>
    </location>
</feature>
<dbReference type="Gene3D" id="3.50.50.60">
    <property type="entry name" value="FAD/NAD(P)-binding domain"/>
    <property type="match status" value="1"/>
</dbReference>
<keyword evidence="3" id="KW-1185">Reference proteome</keyword>
<evidence type="ECO:0000313" key="2">
    <source>
        <dbReference type="EMBL" id="PIM54887.1"/>
    </source>
</evidence>
<accession>A0A2G9CER0</accession>
<dbReference type="InterPro" id="IPR002937">
    <property type="entry name" value="Amino_oxidase"/>
</dbReference>
<dbReference type="EMBL" id="PEOG01000006">
    <property type="protein sequence ID" value="PIM54887.1"/>
    <property type="molecule type" value="Genomic_DNA"/>
</dbReference>
<dbReference type="PANTHER" id="PTHR42923:SF17">
    <property type="entry name" value="AMINE OXIDASE DOMAIN-CONTAINING PROTEIN"/>
    <property type="match status" value="1"/>
</dbReference>
<organism evidence="2 3">
    <name type="scientific">Roseateles chitinivorans</name>
    <dbReference type="NCBI Taxonomy" id="2917965"/>
    <lineage>
        <taxon>Bacteria</taxon>
        <taxon>Pseudomonadati</taxon>
        <taxon>Pseudomonadota</taxon>
        <taxon>Betaproteobacteria</taxon>
        <taxon>Burkholderiales</taxon>
        <taxon>Sphaerotilaceae</taxon>
        <taxon>Roseateles</taxon>
    </lineage>
</organism>
<dbReference type="GO" id="GO:0016491">
    <property type="term" value="F:oxidoreductase activity"/>
    <property type="evidence" value="ECO:0007669"/>
    <property type="project" value="InterPro"/>
</dbReference>
<dbReference type="FunFam" id="1.10.405.20:FF:000001">
    <property type="entry name" value="Amine oxidase"/>
    <property type="match status" value="1"/>
</dbReference>
<sequence>MPGSDTLPPDLPSPPDGRPLRIAVVGAGISGLSCAWLLSGRHDVQVFEADGRIGGHSHTVDAPDRGATVPVDTGFIVYNEPAYPNLSALFRHLAVPTRASDMSFAVSLDGGALEYAGTDLNGLFAQRSNLLRPRFWSMLRELLRFYREAPQDAQASGDLTLDDYLDARGYGRAFRDDHLYPMGAAIWSSTAADIGRYPVAAFVRFCENHGLLRVSGRPVWRTVDGGSREYVRRLTQSFADRIHRDEPVIAVAREQDGVRLRTRRGAWTAPFDQVVLATHADQSLRMLLAPSAAERRLLGAFPYTRNLAVLHRDPALMPRRRAVWSSWNYLASRHGETGQAAPTVTYWMNRLQPHLPQGPGAEALFVTLNPAVPPHPDHLLRTEVYEHPRFDAAGIAAQRELWSLQGRQRTWFCGAWFGSGFHEDGLQAGLAVAEALGGVRRPWSVPDESGRIHLPRGATGLADLTGVAA</sequence>